<dbReference type="AlphaFoldDB" id="A0A7S8F3I6"/>
<keyword evidence="8" id="KW-0238">DNA-binding</keyword>
<gene>
    <name evidence="11" type="primary">addB</name>
    <name evidence="11" type="ORF">IRL76_04430</name>
</gene>
<keyword evidence="6" id="KW-0269">Exonuclease</keyword>
<dbReference type="Gene3D" id="3.90.320.10">
    <property type="match status" value="1"/>
</dbReference>
<evidence type="ECO:0000256" key="4">
    <source>
        <dbReference type="ARBA" id="ARBA00022801"/>
    </source>
</evidence>
<evidence type="ECO:0000256" key="3">
    <source>
        <dbReference type="ARBA" id="ARBA00022763"/>
    </source>
</evidence>
<dbReference type="GO" id="GO:0004527">
    <property type="term" value="F:exonuclease activity"/>
    <property type="evidence" value="ECO:0007669"/>
    <property type="project" value="UniProtKB-KW"/>
</dbReference>
<dbReference type="PROSITE" id="PS51217">
    <property type="entry name" value="UVRD_HELICASE_CTER"/>
    <property type="match status" value="1"/>
</dbReference>
<dbReference type="Proteomes" id="UP000594459">
    <property type="component" value="Chromosome"/>
</dbReference>
<evidence type="ECO:0000313" key="11">
    <source>
        <dbReference type="EMBL" id="QPC99800.1"/>
    </source>
</evidence>
<evidence type="ECO:0000259" key="10">
    <source>
        <dbReference type="PROSITE" id="PS51217"/>
    </source>
</evidence>
<keyword evidence="5" id="KW-0347">Helicase</keyword>
<keyword evidence="9" id="KW-0234">DNA repair</keyword>
<keyword evidence="12" id="KW-1185">Reference proteome</keyword>
<dbReference type="KEGG" id="qso:IRL76_04430"/>
<dbReference type="Pfam" id="PF12705">
    <property type="entry name" value="PDDEXK_1"/>
    <property type="match status" value="1"/>
</dbReference>
<keyword evidence="1" id="KW-0540">Nuclease</keyword>
<dbReference type="NCBIfam" id="TIGR02786">
    <property type="entry name" value="addB_alphas"/>
    <property type="match status" value="1"/>
</dbReference>
<evidence type="ECO:0000256" key="9">
    <source>
        <dbReference type="ARBA" id="ARBA00023204"/>
    </source>
</evidence>
<evidence type="ECO:0000256" key="5">
    <source>
        <dbReference type="ARBA" id="ARBA00022806"/>
    </source>
</evidence>
<keyword evidence="2" id="KW-0547">Nucleotide-binding</keyword>
<keyword evidence="4" id="KW-0378">Hydrolase</keyword>
<dbReference type="GO" id="GO:0004386">
    <property type="term" value="F:helicase activity"/>
    <property type="evidence" value="ECO:0007669"/>
    <property type="project" value="UniProtKB-KW"/>
</dbReference>
<sequence length="1000" mass="108754">MADRPGPKVYSIAAHRGFADALVAGLVPRYADGDLGLARLTLLLPSSRARRTVSEAFIRHAGESGQNGLLMPRVAIVGDLDLDETLGPLLDPLGGADVPPAIDPQRRLFALAQILGKNMDDPPGGATLLRLARETAATMDRLLAEGISPSDLVDDKVTGIYPDLSSHWQDSLRLFAEVQARWLAQLDEWGAIDTATRRNRLFEHAAREWKANPPLTPIVAAGVTSAAPALANLLRVVADLPQGAVILPDFDLTMPDVVWDELGRAGAAPEPGESPFARDDAVTHPQYHLKLLLNRMSVRREEVQPWHRRGMTAAPPERSHAIGSLFLPPEASKAWVDLPADKRRLAGVRVMQAANPEEEAQAIALLVRETLEQPERRVAVVTPDRALARRVVHHLSRWNVTADDSAGRPLSQTPAGRFLLLLAEVLAEDAAPVPLMALLGHPLANGGMERGTWLRQLRRVERALRGPRREGGLAPVASCVRILAERHPKVGEWFAAVEAALSPLFQLPEEVGLVELLDALANAGEALCGEGLWAREDGRALAGFVEDMRLHARDAGFALDRREAVVALRDAMEQIAVRPPYGGHARVQVLGLLESRMNRADLVICAGLNEGVWPVRGSVDSLLAPPVLRALGVPGGDFRIGLSAHDLAGALGAPEVVLSRSARDEGGPAIPSRFLLRVQALLGDMLDRHSETGAIDLARAMARAAPVEAHPRPRPVPSAEQRKVDISATALDRLLGDPYQFFAQKILGLSELDTLDADPDALWQGNVAHKVLERWHEERIAGRPASIVAIMEDVLDAENADPLVRGLWRPRLQAALRWVEETVEQYEDREVLAVEQRGSMQFEGVPVHGRADRIDRLENGTLAIVDYKTGQPPSAAMVEQGFALQLGILGLIAERGGFEQLRGDPGGYEYWSLGKAKADNPHGFGYVEVPLKVGRKTSGVLPEDFLPLTAAKLSEAFGRYIKGSDPFTARENPNFPAYDTYDQLMRLDEWIALQDGDEAA</sequence>
<organism evidence="11 12">
    <name type="scientific">Qipengyuania soli</name>
    <dbReference type="NCBI Taxonomy" id="2782568"/>
    <lineage>
        <taxon>Bacteria</taxon>
        <taxon>Pseudomonadati</taxon>
        <taxon>Pseudomonadota</taxon>
        <taxon>Alphaproteobacteria</taxon>
        <taxon>Sphingomonadales</taxon>
        <taxon>Erythrobacteraceae</taxon>
        <taxon>Qipengyuania</taxon>
    </lineage>
</organism>
<dbReference type="RefSeq" id="WP_200983523.1">
    <property type="nucleotide sequence ID" value="NZ_CP064654.1"/>
</dbReference>
<evidence type="ECO:0000256" key="2">
    <source>
        <dbReference type="ARBA" id="ARBA00022741"/>
    </source>
</evidence>
<dbReference type="InterPro" id="IPR011604">
    <property type="entry name" value="PDDEXK-like_dom_sf"/>
</dbReference>
<keyword evidence="7" id="KW-0067">ATP-binding</keyword>
<dbReference type="GO" id="GO:0006281">
    <property type="term" value="P:DNA repair"/>
    <property type="evidence" value="ECO:0007669"/>
    <property type="project" value="UniProtKB-KW"/>
</dbReference>
<dbReference type="SUPFAM" id="SSF52540">
    <property type="entry name" value="P-loop containing nucleoside triphosphate hydrolases"/>
    <property type="match status" value="1"/>
</dbReference>
<feature type="domain" description="UvrD-like helicase C-terminal" evidence="10">
    <location>
        <begin position="317"/>
        <end position="597"/>
    </location>
</feature>
<reference evidence="11 12" key="1">
    <citation type="submission" date="2020-11" db="EMBL/GenBank/DDBJ databases">
        <title>The genome sequence of Erythrobacter sp. 6D36.</title>
        <authorList>
            <person name="Liu Y."/>
        </authorList>
    </citation>
    <scope>NUCLEOTIDE SEQUENCE [LARGE SCALE GENOMIC DNA]</scope>
    <source>
        <strain evidence="11 12">6D36</strain>
    </source>
</reference>
<evidence type="ECO:0000256" key="6">
    <source>
        <dbReference type="ARBA" id="ARBA00022839"/>
    </source>
</evidence>
<dbReference type="SUPFAM" id="SSF52980">
    <property type="entry name" value="Restriction endonuclease-like"/>
    <property type="match status" value="1"/>
</dbReference>
<accession>A0A7S8F3I6</accession>
<dbReference type="InterPro" id="IPR014153">
    <property type="entry name" value="Ds_break_AddB"/>
</dbReference>
<evidence type="ECO:0000256" key="8">
    <source>
        <dbReference type="ARBA" id="ARBA00023125"/>
    </source>
</evidence>
<dbReference type="EMBL" id="CP064654">
    <property type="protein sequence ID" value="QPC99800.1"/>
    <property type="molecule type" value="Genomic_DNA"/>
</dbReference>
<dbReference type="InterPro" id="IPR027417">
    <property type="entry name" value="P-loop_NTPase"/>
</dbReference>
<dbReference type="GO" id="GO:0005524">
    <property type="term" value="F:ATP binding"/>
    <property type="evidence" value="ECO:0007669"/>
    <property type="project" value="UniProtKB-KW"/>
</dbReference>
<evidence type="ECO:0000256" key="1">
    <source>
        <dbReference type="ARBA" id="ARBA00022722"/>
    </source>
</evidence>
<evidence type="ECO:0000256" key="7">
    <source>
        <dbReference type="ARBA" id="ARBA00022840"/>
    </source>
</evidence>
<dbReference type="GO" id="GO:0003677">
    <property type="term" value="F:DNA binding"/>
    <property type="evidence" value="ECO:0007669"/>
    <property type="project" value="UniProtKB-KW"/>
</dbReference>
<name>A0A7S8F3I6_9SPHN</name>
<keyword evidence="3" id="KW-0227">DNA damage</keyword>
<dbReference type="InterPro" id="IPR011335">
    <property type="entry name" value="Restrct_endonuc-II-like"/>
</dbReference>
<dbReference type="InterPro" id="IPR014017">
    <property type="entry name" value="DNA_helicase_UvrD-like_C"/>
</dbReference>
<dbReference type="InterPro" id="IPR038726">
    <property type="entry name" value="PDDEXK_AddAB-type"/>
</dbReference>
<protein>
    <submittedName>
        <fullName evidence="11">Double-strand break repair protein AddB</fullName>
    </submittedName>
</protein>
<proteinExistence type="predicted"/>
<evidence type="ECO:0000313" key="12">
    <source>
        <dbReference type="Proteomes" id="UP000594459"/>
    </source>
</evidence>